<evidence type="ECO:0008006" key="3">
    <source>
        <dbReference type="Google" id="ProtNLM"/>
    </source>
</evidence>
<dbReference type="RefSeq" id="WP_160600334.1">
    <property type="nucleotide sequence ID" value="NZ_WTYU01000001.1"/>
</dbReference>
<name>A0A6L7GFT4_9SPHN</name>
<keyword evidence="2" id="KW-1185">Reference proteome</keyword>
<dbReference type="Pfam" id="PF00494">
    <property type="entry name" value="SQS_PSY"/>
    <property type="match status" value="1"/>
</dbReference>
<gene>
    <name evidence="1" type="ORF">GRI44_05150</name>
</gene>
<reference evidence="1 2" key="1">
    <citation type="submission" date="2019-12" db="EMBL/GenBank/DDBJ databases">
        <title>Genomic-based taxomic classification of the family Erythrobacteraceae.</title>
        <authorList>
            <person name="Xu L."/>
        </authorList>
    </citation>
    <scope>NUCLEOTIDE SEQUENCE [LARGE SCALE GENOMIC DNA]</scope>
    <source>
        <strain evidence="1 2">KCTC 52259</strain>
    </source>
</reference>
<proteinExistence type="predicted"/>
<evidence type="ECO:0000313" key="1">
    <source>
        <dbReference type="EMBL" id="MXP14134.1"/>
    </source>
</evidence>
<dbReference type="EMBL" id="WTYU01000001">
    <property type="protein sequence ID" value="MXP14134.1"/>
    <property type="molecule type" value="Genomic_DNA"/>
</dbReference>
<dbReference type="AlphaFoldDB" id="A0A6L7GFT4"/>
<dbReference type="InterPro" id="IPR002060">
    <property type="entry name" value="Squ/phyt_synthse"/>
</dbReference>
<evidence type="ECO:0000313" key="2">
    <source>
        <dbReference type="Proteomes" id="UP000473531"/>
    </source>
</evidence>
<comment type="caution">
    <text evidence="1">The sequence shown here is derived from an EMBL/GenBank/DDBJ whole genome shotgun (WGS) entry which is preliminary data.</text>
</comment>
<sequence>MAEITPDELPLVMRLALSYAPARSRYAMLVFMTLDHRFAQFVSQAKEPILAQMRLAWWRDELAKQPDVRAQGDPVLDALSEGWRGHELALSSLVDAWEELLAEPPLAETAPENFASGRALVFAAIARMAGDGEASGAVMLAGRRWALADLASKISDDEEKAIVVDVARRLGSSGPPLPRSMRPLTVLDGLARSAIAAGGTPLLQGRRSIALAMRLGLFGK</sequence>
<accession>A0A6L7GFT4</accession>
<protein>
    <recommendedName>
        <fullName evidence="3">Phytoene synthase</fullName>
    </recommendedName>
</protein>
<organism evidence="1 2">
    <name type="scientific">Allopontixanthobacter confluentis</name>
    <dbReference type="NCBI Taxonomy" id="1849021"/>
    <lineage>
        <taxon>Bacteria</taxon>
        <taxon>Pseudomonadati</taxon>
        <taxon>Pseudomonadota</taxon>
        <taxon>Alphaproteobacteria</taxon>
        <taxon>Sphingomonadales</taxon>
        <taxon>Erythrobacteraceae</taxon>
        <taxon>Allopontixanthobacter</taxon>
    </lineage>
</organism>
<dbReference type="OrthoDB" id="9814909at2"/>
<dbReference type="Proteomes" id="UP000473531">
    <property type="component" value="Unassembled WGS sequence"/>
</dbReference>